<dbReference type="HAMAP" id="MF_00501">
    <property type="entry name" value="Ribosomal_bL31_1"/>
    <property type="match status" value="1"/>
</dbReference>
<proteinExistence type="inferred from homology"/>
<evidence type="ECO:0000256" key="9">
    <source>
        <dbReference type="HAMAP-Rule" id="MF_00501"/>
    </source>
</evidence>
<comment type="similarity">
    <text evidence="2 9">Belongs to the bacterial ribosomal protein bL31 family. Type A subfamily.</text>
</comment>
<organism evidence="11 12">
    <name type="scientific">Neoroseomonas lacus</name>
    <dbReference type="NCBI Taxonomy" id="287609"/>
    <lineage>
        <taxon>Bacteria</taxon>
        <taxon>Pseudomonadati</taxon>
        <taxon>Pseudomonadota</taxon>
        <taxon>Alphaproteobacteria</taxon>
        <taxon>Acetobacterales</taxon>
        <taxon>Acetobacteraceae</taxon>
        <taxon>Neoroseomonas</taxon>
    </lineage>
</organism>
<reference evidence="11" key="1">
    <citation type="journal article" date="2014" name="Int. J. Syst. Evol. Microbiol.">
        <title>Complete genome sequence of Corynebacterium casei LMG S-19264T (=DSM 44701T), isolated from a smear-ripened cheese.</title>
        <authorList>
            <consortium name="US DOE Joint Genome Institute (JGI-PGF)"/>
            <person name="Walter F."/>
            <person name="Albersmeier A."/>
            <person name="Kalinowski J."/>
            <person name="Ruckert C."/>
        </authorList>
    </citation>
    <scope>NUCLEOTIDE SEQUENCE</scope>
    <source>
        <strain evidence="11">CGMCC 1.3617</strain>
    </source>
</reference>
<dbReference type="Gene3D" id="4.10.830.30">
    <property type="entry name" value="Ribosomal protein L31"/>
    <property type="match status" value="1"/>
</dbReference>
<evidence type="ECO:0000256" key="7">
    <source>
        <dbReference type="ARBA" id="ARBA00023274"/>
    </source>
</evidence>
<dbReference type="SUPFAM" id="SSF143800">
    <property type="entry name" value="L28p-like"/>
    <property type="match status" value="1"/>
</dbReference>
<dbReference type="InterPro" id="IPR002150">
    <property type="entry name" value="Ribosomal_bL31"/>
</dbReference>
<comment type="caution">
    <text evidence="9">Lacks conserved residue(s) required for the propagation of feature annotation.</text>
</comment>
<evidence type="ECO:0000256" key="3">
    <source>
        <dbReference type="ARBA" id="ARBA00011838"/>
    </source>
</evidence>
<dbReference type="PRINTS" id="PR01249">
    <property type="entry name" value="RIBOSOMALL31"/>
</dbReference>
<sequence>MVRAMPGIGRCRLCLGHRAGRKHQPGRQGEADSRFAEHAVLSLPVREQAAGVCLPAAGSRPRTVDLSSRQRKKKSKTDGAVAPPAALPYTPGSLPAGRHRRAILHECRPMKSDIHPDYHEITVIMTDGTEFKTRSCMGKAGDTLRLDIDPKSHPAWTGQQRVIDTGGQIAKFNKKFAGISLGARKKA</sequence>
<dbReference type="GO" id="GO:0003735">
    <property type="term" value="F:structural constituent of ribosome"/>
    <property type="evidence" value="ECO:0007669"/>
    <property type="project" value="InterPro"/>
</dbReference>
<keyword evidence="7 9" id="KW-0687">Ribonucleoprotein</keyword>
<evidence type="ECO:0000256" key="4">
    <source>
        <dbReference type="ARBA" id="ARBA00022730"/>
    </source>
</evidence>
<name>A0A917NLC8_9PROT</name>
<evidence type="ECO:0000256" key="10">
    <source>
        <dbReference type="SAM" id="MobiDB-lite"/>
    </source>
</evidence>
<dbReference type="AlphaFoldDB" id="A0A917NLC8"/>
<evidence type="ECO:0000256" key="5">
    <source>
        <dbReference type="ARBA" id="ARBA00022884"/>
    </source>
</evidence>
<evidence type="ECO:0000256" key="2">
    <source>
        <dbReference type="ARBA" id="ARBA00009296"/>
    </source>
</evidence>
<protein>
    <recommendedName>
        <fullName evidence="8 9">Large ribosomal subunit protein bL31</fullName>
    </recommendedName>
</protein>
<accession>A0A917NLC8</accession>
<dbReference type="InterPro" id="IPR034704">
    <property type="entry name" value="Ribosomal_bL28/bL31-like_sf"/>
</dbReference>
<dbReference type="GO" id="GO:0006412">
    <property type="term" value="P:translation"/>
    <property type="evidence" value="ECO:0007669"/>
    <property type="project" value="UniProtKB-UniRule"/>
</dbReference>
<dbReference type="NCBIfam" id="NF001809">
    <property type="entry name" value="PRK00528.1"/>
    <property type="match status" value="1"/>
</dbReference>
<dbReference type="InterPro" id="IPR027491">
    <property type="entry name" value="Ribosomal_bL31_A"/>
</dbReference>
<keyword evidence="4 9" id="KW-0699">rRNA-binding</keyword>
<dbReference type="Pfam" id="PF01197">
    <property type="entry name" value="Ribosomal_L31"/>
    <property type="match status" value="1"/>
</dbReference>
<comment type="function">
    <text evidence="1 9">Binds the 23S rRNA.</text>
</comment>
<dbReference type="GO" id="GO:0019843">
    <property type="term" value="F:rRNA binding"/>
    <property type="evidence" value="ECO:0007669"/>
    <property type="project" value="UniProtKB-KW"/>
</dbReference>
<reference evidence="11" key="2">
    <citation type="submission" date="2020-09" db="EMBL/GenBank/DDBJ databases">
        <authorList>
            <person name="Sun Q."/>
            <person name="Zhou Y."/>
        </authorList>
    </citation>
    <scope>NUCLEOTIDE SEQUENCE</scope>
    <source>
        <strain evidence="11">CGMCC 1.3617</strain>
    </source>
</reference>
<dbReference type="GO" id="GO:0005840">
    <property type="term" value="C:ribosome"/>
    <property type="evidence" value="ECO:0007669"/>
    <property type="project" value="UniProtKB-KW"/>
</dbReference>
<evidence type="ECO:0000256" key="1">
    <source>
        <dbReference type="ARBA" id="ARBA00003795"/>
    </source>
</evidence>
<dbReference type="GO" id="GO:1990904">
    <property type="term" value="C:ribonucleoprotein complex"/>
    <property type="evidence" value="ECO:0007669"/>
    <property type="project" value="UniProtKB-KW"/>
</dbReference>
<dbReference type="PANTHER" id="PTHR33280:SF6">
    <property type="entry name" value="LARGE RIBOSOMAL SUBUNIT PROTEIN BL31A"/>
    <property type="match status" value="1"/>
</dbReference>
<dbReference type="PANTHER" id="PTHR33280">
    <property type="entry name" value="50S RIBOSOMAL PROTEIN L31, CHLOROPLASTIC"/>
    <property type="match status" value="1"/>
</dbReference>
<evidence type="ECO:0000256" key="6">
    <source>
        <dbReference type="ARBA" id="ARBA00022980"/>
    </source>
</evidence>
<keyword evidence="6 9" id="KW-0689">Ribosomal protein</keyword>
<dbReference type="PROSITE" id="PS01143">
    <property type="entry name" value="RIBOSOMAL_L31"/>
    <property type="match status" value="1"/>
</dbReference>
<dbReference type="InterPro" id="IPR042105">
    <property type="entry name" value="Ribosomal_bL31_sf"/>
</dbReference>
<comment type="subunit">
    <text evidence="3 9">Part of the 50S ribosomal subunit.</text>
</comment>
<evidence type="ECO:0000313" key="11">
    <source>
        <dbReference type="EMBL" id="GGJ09343.1"/>
    </source>
</evidence>
<comment type="caution">
    <text evidence="11">The sequence shown here is derived from an EMBL/GenBank/DDBJ whole genome shotgun (WGS) entry which is preliminary data.</text>
</comment>
<evidence type="ECO:0000313" key="12">
    <source>
        <dbReference type="Proteomes" id="UP000661507"/>
    </source>
</evidence>
<keyword evidence="12" id="KW-1185">Reference proteome</keyword>
<gene>
    <name evidence="9" type="primary">rpmE</name>
    <name evidence="11" type="ORF">GCM10011320_15490</name>
</gene>
<feature type="region of interest" description="Disordered" evidence="10">
    <location>
        <begin position="54"/>
        <end position="94"/>
    </location>
</feature>
<keyword evidence="5 9" id="KW-0694">RNA-binding</keyword>
<dbReference type="EMBL" id="BMKW01000003">
    <property type="protein sequence ID" value="GGJ09343.1"/>
    <property type="molecule type" value="Genomic_DNA"/>
</dbReference>
<dbReference type="Proteomes" id="UP000661507">
    <property type="component" value="Unassembled WGS sequence"/>
</dbReference>
<evidence type="ECO:0000256" key="8">
    <source>
        <dbReference type="ARBA" id="ARBA00035687"/>
    </source>
</evidence>
<dbReference type="NCBIfam" id="TIGR00105">
    <property type="entry name" value="L31"/>
    <property type="match status" value="1"/>
</dbReference>